<dbReference type="EMBL" id="FNUC01000003">
    <property type="protein sequence ID" value="SEE91006.1"/>
    <property type="molecule type" value="Genomic_DNA"/>
</dbReference>
<keyword evidence="1" id="KW-0472">Membrane</keyword>
<protein>
    <submittedName>
        <fullName evidence="2">Uncharacterized protein</fullName>
    </submittedName>
</protein>
<proteinExistence type="predicted"/>
<name>A0A1H5MNW7_9ACTN</name>
<reference evidence="3" key="1">
    <citation type="submission" date="2016-10" db="EMBL/GenBank/DDBJ databases">
        <authorList>
            <person name="Varghese N."/>
            <person name="Submissions S."/>
        </authorList>
    </citation>
    <scope>NUCLEOTIDE SEQUENCE [LARGE SCALE GENOMIC DNA]</scope>
    <source>
        <strain evidence="3">DSM 45237</strain>
    </source>
</reference>
<organism evidence="2 3">
    <name type="scientific">Jiangella alba</name>
    <dbReference type="NCBI Taxonomy" id="561176"/>
    <lineage>
        <taxon>Bacteria</taxon>
        <taxon>Bacillati</taxon>
        <taxon>Actinomycetota</taxon>
        <taxon>Actinomycetes</taxon>
        <taxon>Jiangellales</taxon>
        <taxon>Jiangellaceae</taxon>
        <taxon>Jiangella</taxon>
    </lineage>
</organism>
<gene>
    <name evidence="2" type="ORF">SAMN04488561_3307</name>
</gene>
<keyword evidence="3" id="KW-1185">Reference proteome</keyword>
<evidence type="ECO:0000313" key="2">
    <source>
        <dbReference type="EMBL" id="SEE91006.1"/>
    </source>
</evidence>
<evidence type="ECO:0000313" key="3">
    <source>
        <dbReference type="Proteomes" id="UP000181980"/>
    </source>
</evidence>
<accession>A0A1H5MNW7</accession>
<evidence type="ECO:0000256" key="1">
    <source>
        <dbReference type="SAM" id="Phobius"/>
    </source>
</evidence>
<keyword evidence="1" id="KW-1133">Transmembrane helix</keyword>
<keyword evidence="1" id="KW-0812">Transmembrane</keyword>
<sequence>MLGVRAYWWRTQKVWERQARWVRPLAWLVVVAASAWLVKYVYDLLRDESEPDAVAAAIQTGLAVATIILVWYTVRQVGQSQQAAERVAHDSLLERLEARGPRAVVSLGKVIASLRENGKVANVGLLGDRYVLGDDVPLAGKELHLTLTFRVKVFGDAPAFAVAAPGTLADVDETTRQVVEPGSDGVLLRLTTILKGEQIREVAMQGEWKLKPFSQMWQSVVEVTDATHTVKDTYIFHIGWWPFEREGVTTLISKFAAKDKRPSSFAQAYRSYDVDLARTDPPRR</sequence>
<dbReference type="AlphaFoldDB" id="A0A1H5MNW7"/>
<feature type="transmembrane region" description="Helical" evidence="1">
    <location>
        <begin position="21"/>
        <end position="42"/>
    </location>
</feature>
<dbReference type="STRING" id="561176.SAMN04488561_3307"/>
<feature type="transmembrane region" description="Helical" evidence="1">
    <location>
        <begin position="54"/>
        <end position="74"/>
    </location>
</feature>
<dbReference type="Proteomes" id="UP000181980">
    <property type="component" value="Unassembled WGS sequence"/>
</dbReference>